<evidence type="ECO:0000259" key="7">
    <source>
        <dbReference type="Pfam" id="PF00210"/>
    </source>
</evidence>
<reference evidence="8" key="2">
    <citation type="submission" date="2025-08" db="UniProtKB">
        <authorList>
            <consortium name="Ensembl"/>
        </authorList>
    </citation>
    <scope>IDENTIFICATION</scope>
</reference>
<evidence type="ECO:0000256" key="2">
    <source>
        <dbReference type="ARBA" id="ARBA00040044"/>
    </source>
</evidence>
<dbReference type="PANTHER" id="PTHR11431:SF47">
    <property type="entry name" value="FERRITIN LIGHT CHAIN"/>
    <property type="match status" value="1"/>
</dbReference>
<accession>A0A8C2QT32</accession>
<feature type="domain" description="Ferritin/DPS" evidence="7">
    <location>
        <begin position="126"/>
        <end position="199"/>
    </location>
</feature>
<dbReference type="InterPro" id="IPR009078">
    <property type="entry name" value="Ferritin-like_SF"/>
</dbReference>
<evidence type="ECO:0000256" key="5">
    <source>
        <dbReference type="ARBA" id="ARBA00047045"/>
    </source>
</evidence>
<keyword evidence="6" id="KW-0408">Iron</keyword>
<comment type="subunit">
    <text evidence="5">Oligomer of 24 subunits. There are two types of subunits: L (light) chain and H (heavy) chain. The major chain can be light or heavy, depending on the species and tissue type. The functional molecule forms a roughly spherical shell with a diameter of 12 nm and contains a central cavity into which the insoluble mineral iron core is deposited. Interacts with NCOA4.</text>
</comment>
<comment type="function">
    <text evidence="4">Stores iron in a soluble, non-toxic, readily available form. Important for iron homeostasis. Iron is taken up in the ferrous form and deposited as ferric hydroxides after oxidation. Also plays a role in delivery of iron to cells. Mediates iron uptake in capsule cells of the developing kidney. Delivery to lysosomes by the cargo receptor NCOA4 for autophagic degradation and release or iron.</text>
</comment>
<dbReference type="Ensembl" id="ENSCHIT00010008200.1">
    <property type="protein sequence ID" value="ENSCHIP00010005895.1"/>
    <property type="gene ID" value="ENSCHIG00010004214.1"/>
</dbReference>
<evidence type="ECO:0000256" key="4">
    <source>
        <dbReference type="ARBA" id="ARBA00045578"/>
    </source>
</evidence>
<dbReference type="GO" id="GO:0044754">
    <property type="term" value="C:autolysosome"/>
    <property type="evidence" value="ECO:0007669"/>
    <property type="project" value="UniProtKB-SubCell"/>
</dbReference>
<dbReference type="InterPro" id="IPR008331">
    <property type="entry name" value="Ferritin_DPS_dom"/>
</dbReference>
<sequence>MPLASGSDHSPSFFPVTTFGISHSAVHDYWDQPPFFFLKVLTPYYRSTMSSQIHQSYTTEVVAAVSHLHCGPSTPPSLWASIWTATWWLWRVWATSFANCPRRSARALKYFLKVPSQRSGCTLFLEVQKLSQEKWGKTQDAIEAALLLETNLEQAILALHGLGSARADPHICDFLENHSLDKEVKLIKKTGNHLTNLHRLAGPQAGLDEYLFKRLTLKQD</sequence>
<evidence type="ECO:0000256" key="3">
    <source>
        <dbReference type="ARBA" id="ARBA00044942"/>
    </source>
</evidence>
<dbReference type="GO" id="GO:0008198">
    <property type="term" value="F:ferrous iron binding"/>
    <property type="evidence" value="ECO:0007669"/>
    <property type="project" value="TreeGrafter"/>
</dbReference>
<evidence type="ECO:0000256" key="1">
    <source>
        <dbReference type="ARBA" id="ARBA00007513"/>
    </source>
</evidence>
<dbReference type="GO" id="GO:0008199">
    <property type="term" value="F:ferric iron binding"/>
    <property type="evidence" value="ECO:0007669"/>
    <property type="project" value="InterPro"/>
</dbReference>
<evidence type="ECO:0000313" key="8">
    <source>
        <dbReference type="Ensembl" id="ENSCHIP00010005895.1"/>
    </source>
</evidence>
<feature type="binding site" evidence="6">
    <location>
        <position position="149"/>
    </location>
    <ligand>
        <name>Fe cation</name>
        <dbReference type="ChEBI" id="CHEBI:24875"/>
        <label>1</label>
    </ligand>
</feature>
<name>A0A8C2QT32_CAPHI</name>
<comment type="subcellular location">
    <subcellularLocation>
        <location evidence="3">Autolysosome</location>
    </subcellularLocation>
</comment>
<dbReference type="Pfam" id="PF00210">
    <property type="entry name" value="Ferritin"/>
    <property type="match status" value="1"/>
</dbReference>
<dbReference type="InterPro" id="IPR012347">
    <property type="entry name" value="Ferritin-like"/>
</dbReference>
<dbReference type="AlphaFoldDB" id="A0A8C2QT32"/>
<dbReference type="PANTHER" id="PTHR11431">
    <property type="entry name" value="FERRITIN"/>
    <property type="match status" value="1"/>
</dbReference>
<reference evidence="8" key="1">
    <citation type="submission" date="2019-03" db="EMBL/GenBank/DDBJ databases">
        <title>Genome sequencing and reference-guided assembly of Black Bengal Goat (Capra hircus).</title>
        <authorList>
            <person name="Siddiki A.Z."/>
            <person name="Baten A."/>
            <person name="Billah M."/>
            <person name="Alam M.A.U."/>
            <person name="Shawrob K.S.M."/>
            <person name="Saha S."/>
            <person name="Chowdhury M."/>
            <person name="Rahman A.H."/>
            <person name="Stear M."/>
            <person name="Miah G."/>
            <person name="Das G.B."/>
            <person name="Hossain M.M."/>
            <person name="Kumkum M."/>
            <person name="Islam M.S."/>
            <person name="Mollah A.M."/>
            <person name="Ahsan A."/>
            <person name="Tusar F."/>
            <person name="Khan M.K.I."/>
        </authorList>
    </citation>
    <scope>NUCLEOTIDE SEQUENCE [LARGE SCALE GENOMIC DNA]</scope>
</reference>
<proteinExistence type="inferred from homology"/>
<dbReference type="GO" id="GO:0006879">
    <property type="term" value="P:intracellular iron ion homeostasis"/>
    <property type="evidence" value="ECO:0007669"/>
    <property type="project" value="InterPro"/>
</dbReference>
<keyword evidence="6" id="KW-0479">Metal-binding</keyword>
<protein>
    <recommendedName>
        <fullName evidence="2">Ferritin light chain</fullName>
    </recommendedName>
</protein>
<dbReference type="Gene3D" id="1.20.1260.10">
    <property type="match status" value="1"/>
</dbReference>
<comment type="similarity">
    <text evidence="1">Belongs to the ferritin family.</text>
</comment>
<organism evidence="8">
    <name type="scientific">Capra hircus</name>
    <name type="common">Goat</name>
    <dbReference type="NCBI Taxonomy" id="9925"/>
    <lineage>
        <taxon>Eukaryota</taxon>
        <taxon>Metazoa</taxon>
        <taxon>Chordata</taxon>
        <taxon>Craniata</taxon>
        <taxon>Vertebrata</taxon>
        <taxon>Euteleostomi</taxon>
        <taxon>Mammalia</taxon>
        <taxon>Eutheria</taxon>
        <taxon>Laurasiatheria</taxon>
        <taxon>Artiodactyla</taxon>
        <taxon>Ruminantia</taxon>
        <taxon>Pecora</taxon>
        <taxon>Bovidae</taxon>
        <taxon>Caprinae</taxon>
        <taxon>Capra</taxon>
    </lineage>
</organism>
<dbReference type="GO" id="GO:0006826">
    <property type="term" value="P:iron ion transport"/>
    <property type="evidence" value="ECO:0007669"/>
    <property type="project" value="InterPro"/>
</dbReference>
<dbReference type="SUPFAM" id="SSF47240">
    <property type="entry name" value="Ferritin-like"/>
    <property type="match status" value="1"/>
</dbReference>
<dbReference type="InterPro" id="IPR001519">
    <property type="entry name" value="Ferritin"/>
</dbReference>
<evidence type="ECO:0000256" key="6">
    <source>
        <dbReference type="PIRSR" id="PIRSR601519-1"/>
    </source>
</evidence>